<evidence type="ECO:0000313" key="2">
    <source>
        <dbReference type="EMBL" id="PLW34811.1"/>
    </source>
</evidence>
<evidence type="ECO:0000313" key="3">
    <source>
        <dbReference type="Proteomes" id="UP000235392"/>
    </source>
</evidence>
<sequence>MAPSQSPSPRHPSSSRPPLRQSTRIITPVKTHPNYIRPDNDTRRSLARSTRVQDSQNTSSVAQSSQSQATPIPSRRKSKGTVIPSLSPAAEDVEPPLTAATKKKKRKQPATNDSDPDPDPPTRGKDETKGPKLYFECKWCLNVYKEGKDTPPNLIKHQDGDMGQSACPGRSAAILAGANLPVTMKEQAAKAKKKEGNSLAQFVQAALFDNRALNQVLVMWLIRLAQPWMRIDDVILGILFNYARRGVKLYSRAWSASEAHRLYVNLQDQIRNTIQSIKSKVTVIHDVWTTKGNRQAFLGILFTYITNDWTFQVSYLSLK</sequence>
<feature type="region of interest" description="Disordered" evidence="1">
    <location>
        <begin position="1"/>
        <end position="129"/>
    </location>
</feature>
<evidence type="ECO:0000256" key="1">
    <source>
        <dbReference type="SAM" id="MobiDB-lite"/>
    </source>
</evidence>
<feature type="compositionally biased region" description="Basic and acidic residues" evidence="1">
    <location>
        <begin position="120"/>
        <end position="129"/>
    </location>
</feature>
<protein>
    <recommendedName>
        <fullName evidence="4">BED-type domain-containing protein</fullName>
    </recommendedName>
</protein>
<dbReference type="PANTHER" id="PTHR47501">
    <property type="entry name" value="TRANSPOSASE-RELATED"/>
    <property type="match status" value="1"/>
</dbReference>
<organism evidence="2 3">
    <name type="scientific">Puccinia coronata f. sp. avenae</name>
    <dbReference type="NCBI Taxonomy" id="200324"/>
    <lineage>
        <taxon>Eukaryota</taxon>
        <taxon>Fungi</taxon>
        <taxon>Dikarya</taxon>
        <taxon>Basidiomycota</taxon>
        <taxon>Pucciniomycotina</taxon>
        <taxon>Pucciniomycetes</taxon>
        <taxon>Pucciniales</taxon>
        <taxon>Pucciniaceae</taxon>
        <taxon>Puccinia</taxon>
    </lineage>
</organism>
<name>A0A2N5UAN8_9BASI</name>
<dbReference type="PANTHER" id="PTHR47501:SF5">
    <property type="entry name" value="HAT C-TERMINAL DIMERISATION DOMAIN-CONTAINING PROTEIN"/>
    <property type="match status" value="1"/>
</dbReference>
<dbReference type="AlphaFoldDB" id="A0A2N5UAN8"/>
<comment type="caution">
    <text evidence="2">The sequence shown here is derived from an EMBL/GenBank/DDBJ whole genome shotgun (WGS) entry which is preliminary data.</text>
</comment>
<accession>A0A2N5UAN8</accession>
<dbReference type="Proteomes" id="UP000235392">
    <property type="component" value="Unassembled WGS sequence"/>
</dbReference>
<feature type="compositionally biased region" description="Low complexity" evidence="1">
    <location>
        <begin position="1"/>
        <end position="22"/>
    </location>
</feature>
<gene>
    <name evidence="2" type="ORF">PCASD_12648</name>
</gene>
<dbReference type="EMBL" id="PGCI01000190">
    <property type="protein sequence ID" value="PLW34811.1"/>
    <property type="molecule type" value="Genomic_DNA"/>
</dbReference>
<evidence type="ECO:0008006" key="4">
    <source>
        <dbReference type="Google" id="ProtNLM"/>
    </source>
</evidence>
<reference evidence="2 3" key="1">
    <citation type="submission" date="2017-11" db="EMBL/GenBank/DDBJ databases">
        <title>De novo assembly and phasing of dikaryotic genomes from two isolates of Puccinia coronata f. sp. avenae, the causal agent of oat crown rust.</title>
        <authorList>
            <person name="Miller M.E."/>
            <person name="Zhang Y."/>
            <person name="Omidvar V."/>
            <person name="Sperschneider J."/>
            <person name="Schwessinger B."/>
            <person name="Raley C."/>
            <person name="Palmer J.M."/>
            <person name="Garnica D."/>
            <person name="Upadhyaya N."/>
            <person name="Rathjen J."/>
            <person name="Taylor J.M."/>
            <person name="Park R.F."/>
            <person name="Dodds P.N."/>
            <person name="Hirsch C.D."/>
            <person name="Kianian S.F."/>
            <person name="Figueroa M."/>
        </authorList>
    </citation>
    <scope>NUCLEOTIDE SEQUENCE [LARGE SCALE GENOMIC DNA]</scope>
    <source>
        <strain evidence="2">12SD80</strain>
    </source>
</reference>
<proteinExistence type="predicted"/>
<feature type="compositionally biased region" description="Low complexity" evidence="1">
    <location>
        <begin position="55"/>
        <end position="70"/>
    </location>
</feature>